<keyword evidence="3" id="KW-0238">DNA-binding</keyword>
<dbReference type="InterPro" id="IPR010998">
    <property type="entry name" value="Integrase_recombinase_N"/>
</dbReference>
<dbReference type="Gene3D" id="1.10.150.130">
    <property type="match status" value="1"/>
</dbReference>
<dbReference type="PANTHER" id="PTHR30629">
    <property type="entry name" value="PROPHAGE INTEGRASE"/>
    <property type="match status" value="1"/>
</dbReference>
<comment type="similarity">
    <text evidence="1">Belongs to the 'phage' integrase family.</text>
</comment>
<keyword evidence="4" id="KW-0233">DNA recombination</keyword>
<dbReference type="InterPro" id="IPR002104">
    <property type="entry name" value="Integrase_catalytic"/>
</dbReference>
<name>A0A1G9I1H0_9FIRM</name>
<dbReference type="AlphaFoldDB" id="A0A1G9I1H0"/>
<evidence type="ECO:0000259" key="5">
    <source>
        <dbReference type="PROSITE" id="PS51898"/>
    </source>
</evidence>
<keyword evidence="7" id="KW-1185">Reference proteome</keyword>
<dbReference type="OrthoDB" id="9801717at2"/>
<protein>
    <submittedName>
        <fullName evidence="6">Site-specific recombinase XerD</fullName>
    </submittedName>
</protein>
<dbReference type="PANTHER" id="PTHR30629:SF2">
    <property type="entry name" value="PROPHAGE INTEGRASE INTS-RELATED"/>
    <property type="match status" value="1"/>
</dbReference>
<evidence type="ECO:0000313" key="6">
    <source>
        <dbReference type="EMBL" id="SDL19097.1"/>
    </source>
</evidence>
<reference evidence="6 7" key="1">
    <citation type="submission" date="2016-10" db="EMBL/GenBank/DDBJ databases">
        <authorList>
            <person name="de Groot N.N."/>
        </authorList>
    </citation>
    <scope>NUCLEOTIDE SEQUENCE [LARGE SCALE GENOMIC DNA]</scope>
    <source>
        <strain evidence="6 7">DSM 18346</strain>
    </source>
</reference>
<dbReference type="InterPro" id="IPR050808">
    <property type="entry name" value="Phage_Integrase"/>
</dbReference>
<evidence type="ECO:0000256" key="2">
    <source>
        <dbReference type="ARBA" id="ARBA00022908"/>
    </source>
</evidence>
<dbReference type="PROSITE" id="PS51898">
    <property type="entry name" value="TYR_RECOMBINASE"/>
    <property type="match status" value="1"/>
</dbReference>
<evidence type="ECO:0000256" key="3">
    <source>
        <dbReference type="ARBA" id="ARBA00023125"/>
    </source>
</evidence>
<dbReference type="Gene3D" id="1.10.443.10">
    <property type="entry name" value="Intergrase catalytic core"/>
    <property type="match status" value="1"/>
</dbReference>
<sequence length="340" mass="39451">MRLPNGYGSVYKLSGNRRKPWIARKTIGWNDEGKQLYQTIGYYESRKIALQALADFNKNPYSVEVSTVTFSEIFEKWSTEKFPKISRSNQSGYNSAYNHALSLHDLKFVDIRTAHLQGVIDNCTKGHGTLRKIKVLFSQLYAYTMANDIINKDYSNYIDIGKNEDESTREPFTKEEIQVLWDNVGRMDFIDTILIMIYTGLRPGELLLINAADINLENRTMRGGIKTSAGKNRLIPISKKVMPFIEKRVSKGNEFLVANHEQKQMRYWNYYEEKWKKIMEQLEMNHKPHDCRHTFASLMDSAGANKLCIKRIMGHASKDITDKIYTHKDIEELKEAIDLL</sequence>
<accession>A0A1G9I1H0</accession>
<dbReference type="InterPro" id="IPR011010">
    <property type="entry name" value="DNA_brk_join_enz"/>
</dbReference>
<feature type="domain" description="Tyr recombinase" evidence="5">
    <location>
        <begin position="167"/>
        <end position="338"/>
    </location>
</feature>
<dbReference type="Pfam" id="PF00589">
    <property type="entry name" value="Phage_integrase"/>
    <property type="match status" value="1"/>
</dbReference>
<evidence type="ECO:0000256" key="4">
    <source>
        <dbReference type="ARBA" id="ARBA00023172"/>
    </source>
</evidence>
<evidence type="ECO:0000256" key="1">
    <source>
        <dbReference type="ARBA" id="ARBA00008857"/>
    </source>
</evidence>
<dbReference type="EMBL" id="FNFP01000010">
    <property type="protein sequence ID" value="SDL19097.1"/>
    <property type="molecule type" value="Genomic_DNA"/>
</dbReference>
<proteinExistence type="inferred from homology"/>
<dbReference type="RefSeq" id="WP_090554680.1">
    <property type="nucleotide sequence ID" value="NZ_FNFP01000010.1"/>
</dbReference>
<gene>
    <name evidence="6" type="ORF">SAMN05660472_02770</name>
</gene>
<dbReference type="GO" id="GO:0015074">
    <property type="term" value="P:DNA integration"/>
    <property type="evidence" value="ECO:0007669"/>
    <property type="project" value="UniProtKB-KW"/>
</dbReference>
<dbReference type="GO" id="GO:0006310">
    <property type="term" value="P:DNA recombination"/>
    <property type="evidence" value="ECO:0007669"/>
    <property type="project" value="UniProtKB-KW"/>
</dbReference>
<evidence type="ECO:0000313" key="7">
    <source>
        <dbReference type="Proteomes" id="UP000198718"/>
    </source>
</evidence>
<organism evidence="6 7">
    <name type="scientific">Natronincola ferrireducens</name>
    <dbReference type="NCBI Taxonomy" id="393762"/>
    <lineage>
        <taxon>Bacteria</taxon>
        <taxon>Bacillati</taxon>
        <taxon>Bacillota</taxon>
        <taxon>Clostridia</taxon>
        <taxon>Peptostreptococcales</taxon>
        <taxon>Natronincolaceae</taxon>
        <taxon>Natronincola</taxon>
    </lineage>
</organism>
<keyword evidence="2" id="KW-0229">DNA integration</keyword>
<dbReference type="SUPFAM" id="SSF56349">
    <property type="entry name" value="DNA breaking-rejoining enzymes"/>
    <property type="match status" value="1"/>
</dbReference>
<dbReference type="InterPro" id="IPR013762">
    <property type="entry name" value="Integrase-like_cat_sf"/>
</dbReference>
<dbReference type="GO" id="GO:0003677">
    <property type="term" value="F:DNA binding"/>
    <property type="evidence" value="ECO:0007669"/>
    <property type="project" value="UniProtKB-KW"/>
</dbReference>
<dbReference type="CDD" id="cd00796">
    <property type="entry name" value="INT_Rci_Hp1_C"/>
    <property type="match status" value="1"/>
</dbReference>
<dbReference type="STRING" id="393762.SAMN05660472_02770"/>
<dbReference type="Proteomes" id="UP000198718">
    <property type="component" value="Unassembled WGS sequence"/>
</dbReference>